<evidence type="ECO:0000313" key="2">
    <source>
        <dbReference type="Proteomes" id="UP000214646"/>
    </source>
</evidence>
<reference evidence="2" key="1">
    <citation type="submission" date="2017-06" db="EMBL/GenBank/DDBJ databases">
        <title>Genome analysis of Fimbriiglobus ruber SP5, the first member of the order Planctomycetales with confirmed chitinolytic capability.</title>
        <authorList>
            <person name="Ravin N.V."/>
            <person name="Rakitin A.L."/>
            <person name="Ivanova A.A."/>
            <person name="Beletsky A.V."/>
            <person name="Kulichevskaya I.S."/>
            <person name="Mardanov A.V."/>
            <person name="Dedysh S.N."/>
        </authorList>
    </citation>
    <scope>NUCLEOTIDE SEQUENCE [LARGE SCALE GENOMIC DNA]</scope>
    <source>
        <strain evidence="2">SP5</strain>
    </source>
</reference>
<dbReference type="Proteomes" id="UP000214646">
    <property type="component" value="Unassembled WGS sequence"/>
</dbReference>
<protein>
    <submittedName>
        <fullName evidence="1">Uncharacterized protein</fullName>
    </submittedName>
</protein>
<accession>A0A225DQQ7</accession>
<dbReference type="RefSeq" id="WP_088256705.1">
    <property type="nucleotide sequence ID" value="NZ_NIDE01000009.1"/>
</dbReference>
<gene>
    <name evidence="1" type="ORF">FRUB_05766</name>
</gene>
<keyword evidence="2" id="KW-1185">Reference proteome</keyword>
<dbReference type="AlphaFoldDB" id="A0A225DQQ7"/>
<sequence>MAELELPAASVALVRKHARVVVGRAGLGASERADVEQELTARLLGGWPQYGRPAGTRWCSARSSSGGRRR</sequence>
<organism evidence="1 2">
    <name type="scientific">Fimbriiglobus ruber</name>
    <dbReference type="NCBI Taxonomy" id="1908690"/>
    <lineage>
        <taxon>Bacteria</taxon>
        <taxon>Pseudomonadati</taxon>
        <taxon>Planctomycetota</taxon>
        <taxon>Planctomycetia</taxon>
        <taxon>Gemmatales</taxon>
        <taxon>Gemmataceae</taxon>
        <taxon>Fimbriiglobus</taxon>
    </lineage>
</organism>
<proteinExistence type="predicted"/>
<evidence type="ECO:0000313" key="1">
    <source>
        <dbReference type="EMBL" id="OWK39876.1"/>
    </source>
</evidence>
<comment type="caution">
    <text evidence="1">The sequence shown here is derived from an EMBL/GenBank/DDBJ whole genome shotgun (WGS) entry which is preliminary data.</text>
</comment>
<name>A0A225DQQ7_9BACT</name>
<dbReference type="EMBL" id="NIDE01000009">
    <property type="protein sequence ID" value="OWK39876.1"/>
    <property type="molecule type" value="Genomic_DNA"/>
</dbReference>